<proteinExistence type="predicted"/>
<protein>
    <submittedName>
        <fullName evidence="1">Clavaminate synthase-like protein</fullName>
    </submittedName>
</protein>
<evidence type="ECO:0000313" key="1">
    <source>
        <dbReference type="EMBL" id="KAF9653015.1"/>
    </source>
</evidence>
<organism evidence="1 2">
    <name type="scientific">Thelephora ganbajun</name>
    <name type="common">Ganba fungus</name>
    <dbReference type="NCBI Taxonomy" id="370292"/>
    <lineage>
        <taxon>Eukaryota</taxon>
        <taxon>Fungi</taxon>
        <taxon>Dikarya</taxon>
        <taxon>Basidiomycota</taxon>
        <taxon>Agaricomycotina</taxon>
        <taxon>Agaricomycetes</taxon>
        <taxon>Thelephorales</taxon>
        <taxon>Thelephoraceae</taxon>
        <taxon>Thelephora</taxon>
    </lineage>
</organism>
<name>A0ACB6ZT47_THEGA</name>
<reference evidence="1" key="1">
    <citation type="submission" date="2019-10" db="EMBL/GenBank/DDBJ databases">
        <authorList>
            <consortium name="DOE Joint Genome Institute"/>
            <person name="Kuo A."/>
            <person name="Miyauchi S."/>
            <person name="Kiss E."/>
            <person name="Drula E."/>
            <person name="Kohler A."/>
            <person name="Sanchez-Garcia M."/>
            <person name="Andreopoulos B."/>
            <person name="Barry K.W."/>
            <person name="Bonito G."/>
            <person name="Buee M."/>
            <person name="Carver A."/>
            <person name="Chen C."/>
            <person name="Cichocki N."/>
            <person name="Clum A."/>
            <person name="Culley D."/>
            <person name="Crous P.W."/>
            <person name="Fauchery L."/>
            <person name="Girlanda M."/>
            <person name="Hayes R."/>
            <person name="Keri Z."/>
            <person name="Labutti K."/>
            <person name="Lipzen A."/>
            <person name="Lombard V."/>
            <person name="Magnuson J."/>
            <person name="Maillard F."/>
            <person name="Morin E."/>
            <person name="Murat C."/>
            <person name="Nolan M."/>
            <person name="Ohm R."/>
            <person name="Pangilinan J."/>
            <person name="Pereira M."/>
            <person name="Perotto S."/>
            <person name="Peter M."/>
            <person name="Riley R."/>
            <person name="Sitrit Y."/>
            <person name="Stielow B."/>
            <person name="Szollosi G."/>
            <person name="Zifcakova L."/>
            <person name="Stursova M."/>
            <person name="Spatafora J.W."/>
            <person name="Tedersoo L."/>
            <person name="Vaario L.-M."/>
            <person name="Yamada A."/>
            <person name="Yan M."/>
            <person name="Wang P."/>
            <person name="Xu J."/>
            <person name="Bruns T."/>
            <person name="Baldrian P."/>
            <person name="Vilgalys R."/>
            <person name="Henrissat B."/>
            <person name="Grigoriev I.V."/>
            <person name="Hibbett D."/>
            <person name="Nagy L.G."/>
            <person name="Martin F.M."/>
        </authorList>
    </citation>
    <scope>NUCLEOTIDE SEQUENCE</scope>
    <source>
        <strain evidence="1">P2</strain>
    </source>
</reference>
<evidence type="ECO:0000313" key="2">
    <source>
        <dbReference type="Proteomes" id="UP000886501"/>
    </source>
</evidence>
<sequence>MAKPRRRSTRTSLKTLEETEETTETGVPASADIGTSDDRCPACQDEGEQSSNSERESWVRCDACKSWFHWRCVGQQGDLETVDRWYCQPCLSEDAMRSISHKPPVRKSSRKRTTRDLVDQHMGAESKSSKWLRMLEGKPILKESFKRMKGEDVCLAWLEQDPHAMEEPIIVETPEGLGMKMPPEELTVADISKILGEATPIEVIDVSTQSNSPGWTIGKWAGYFSTEPTSRDRVRNVISLEISGTALGDQVVPPRLVRDLDWVENHWPHSKKGKGNLWPKVQLYCLMGVGGAWTDWHIDFAGSSVYYHILWGRKTFFFAPPTPENLAAYEKWSGSEIQTTTWLGDLVDKVYKVDLVQGNTMIIPTGWIHAVYTPVDTLVFGGNFLHSLNVVTQIRVKDIEIATNVPKKFRFPLFTKLCWYVGESYLRDLKAREELSPRILESILSLANFLVSESRIIERGSEAAKKESKENVPGEKVKDAPAIARELRWRVKHALGYTSDTEGDHTHDDRFGGVIRTPAAVFKNFVPKKWDRVVDEDAGEEVTKIRALRPDSLDGWVTTWTDGWQDDRAGEAEVSKRRKVIFRVRKTESGIERQRIERTIEDWSWSDY</sequence>
<comment type="caution">
    <text evidence="1">The sequence shown here is derived from an EMBL/GenBank/DDBJ whole genome shotgun (WGS) entry which is preliminary data.</text>
</comment>
<dbReference type="Proteomes" id="UP000886501">
    <property type="component" value="Unassembled WGS sequence"/>
</dbReference>
<gene>
    <name evidence="1" type="ORF">BDM02DRAFT_3088077</name>
</gene>
<accession>A0ACB6ZT47</accession>
<reference evidence="1" key="2">
    <citation type="journal article" date="2020" name="Nat. Commun.">
        <title>Large-scale genome sequencing of mycorrhizal fungi provides insights into the early evolution of symbiotic traits.</title>
        <authorList>
            <person name="Miyauchi S."/>
            <person name="Kiss E."/>
            <person name="Kuo A."/>
            <person name="Drula E."/>
            <person name="Kohler A."/>
            <person name="Sanchez-Garcia M."/>
            <person name="Morin E."/>
            <person name="Andreopoulos B."/>
            <person name="Barry K.W."/>
            <person name="Bonito G."/>
            <person name="Buee M."/>
            <person name="Carver A."/>
            <person name="Chen C."/>
            <person name="Cichocki N."/>
            <person name="Clum A."/>
            <person name="Culley D."/>
            <person name="Crous P.W."/>
            <person name="Fauchery L."/>
            <person name="Girlanda M."/>
            <person name="Hayes R.D."/>
            <person name="Keri Z."/>
            <person name="LaButti K."/>
            <person name="Lipzen A."/>
            <person name="Lombard V."/>
            <person name="Magnuson J."/>
            <person name="Maillard F."/>
            <person name="Murat C."/>
            <person name="Nolan M."/>
            <person name="Ohm R.A."/>
            <person name="Pangilinan J."/>
            <person name="Pereira M.F."/>
            <person name="Perotto S."/>
            <person name="Peter M."/>
            <person name="Pfister S."/>
            <person name="Riley R."/>
            <person name="Sitrit Y."/>
            <person name="Stielow J.B."/>
            <person name="Szollosi G."/>
            <person name="Zifcakova L."/>
            <person name="Stursova M."/>
            <person name="Spatafora J.W."/>
            <person name="Tedersoo L."/>
            <person name="Vaario L.M."/>
            <person name="Yamada A."/>
            <person name="Yan M."/>
            <person name="Wang P."/>
            <person name="Xu J."/>
            <person name="Bruns T."/>
            <person name="Baldrian P."/>
            <person name="Vilgalys R."/>
            <person name="Dunand C."/>
            <person name="Henrissat B."/>
            <person name="Grigoriev I.V."/>
            <person name="Hibbett D."/>
            <person name="Nagy L.G."/>
            <person name="Martin F.M."/>
        </authorList>
    </citation>
    <scope>NUCLEOTIDE SEQUENCE</scope>
    <source>
        <strain evidence="1">P2</strain>
    </source>
</reference>
<dbReference type="EMBL" id="MU117965">
    <property type="protein sequence ID" value="KAF9653015.1"/>
    <property type="molecule type" value="Genomic_DNA"/>
</dbReference>
<keyword evidence="2" id="KW-1185">Reference proteome</keyword>